<keyword evidence="3" id="KW-1185">Reference proteome</keyword>
<evidence type="ECO:0000313" key="3">
    <source>
        <dbReference type="Proteomes" id="UP000652761"/>
    </source>
</evidence>
<proteinExistence type="predicted"/>
<feature type="region of interest" description="Disordered" evidence="1">
    <location>
        <begin position="69"/>
        <end position="89"/>
    </location>
</feature>
<reference evidence="2" key="1">
    <citation type="submission" date="2017-07" db="EMBL/GenBank/DDBJ databases">
        <title>Taro Niue Genome Assembly and Annotation.</title>
        <authorList>
            <person name="Atibalentja N."/>
            <person name="Keating K."/>
            <person name="Fields C.J."/>
        </authorList>
    </citation>
    <scope>NUCLEOTIDE SEQUENCE</scope>
    <source>
        <strain evidence="2">Niue_2</strain>
        <tissue evidence="2">Leaf</tissue>
    </source>
</reference>
<evidence type="ECO:0000256" key="1">
    <source>
        <dbReference type="SAM" id="MobiDB-lite"/>
    </source>
</evidence>
<dbReference type="EMBL" id="NMUH01006096">
    <property type="protein sequence ID" value="MQM14457.1"/>
    <property type="molecule type" value="Genomic_DNA"/>
</dbReference>
<sequence length="174" mass="19298">MKVKPDKITKFKFPSARHSKEIAVTYGQLVVNNYVRFGYQATPIVFGDFPAIVGSLFFLGVVQTQQEQGAAQKLPSNKSARKASRSRGYVKARPAVVNRGTKMPSKDVAAKEIKPYPTQVQDYSVRIISSKVVAVVPLQRMQYKNHKNKKTSAATPRSGKSVMVESLQVRLDKG</sequence>
<protein>
    <submittedName>
        <fullName evidence="2">Uncharacterized protein</fullName>
    </submittedName>
</protein>
<accession>A0A843X0R9</accession>
<evidence type="ECO:0000313" key="2">
    <source>
        <dbReference type="EMBL" id="MQM14457.1"/>
    </source>
</evidence>
<comment type="caution">
    <text evidence="2">The sequence shown here is derived from an EMBL/GenBank/DDBJ whole genome shotgun (WGS) entry which is preliminary data.</text>
</comment>
<feature type="compositionally biased region" description="Basic residues" evidence="1">
    <location>
        <begin position="79"/>
        <end position="89"/>
    </location>
</feature>
<dbReference type="AlphaFoldDB" id="A0A843X0R9"/>
<dbReference type="Proteomes" id="UP000652761">
    <property type="component" value="Unassembled WGS sequence"/>
</dbReference>
<organism evidence="2 3">
    <name type="scientific">Colocasia esculenta</name>
    <name type="common">Wild taro</name>
    <name type="synonym">Arum esculentum</name>
    <dbReference type="NCBI Taxonomy" id="4460"/>
    <lineage>
        <taxon>Eukaryota</taxon>
        <taxon>Viridiplantae</taxon>
        <taxon>Streptophyta</taxon>
        <taxon>Embryophyta</taxon>
        <taxon>Tracheophyta</taxon>
        <taxon>Spermatophyta</taxon>
        <taxon>Magnoliopsida</taxon>
        <taxon>Liliopsida</taxon>
        <taxon>Araceae</taxon>
        <taxon>Aroideae</taxon>
        <taxon>Colocasieae</taxon>
        <taxon>Colocasia</taxon>
    </lineage>
</organism>
<name>A0A843X0R9_COLES</name>
<gene>
    <name evidence="2" type="ORF">Taro_047388</name>
</gene>